<dbReference type="EMBL" id="BAAAZP010000015">
    <property type="protein sequence ID" value="GAA3649805.1"/>
    <property type="molecule type" value="Genomic_DNA"/>
</dbReference>
<reference evidence="2" key="1">
    <citation type="journal article" date="2019" name="Int. J. Syst. Evol. Microbiol.">
        <title>The Global Catalogue of Microorganisms (GCM) 10K type strain sequencing project: providing services to taxonomists for standard genome sequencing and annotation.</title>
        <authorList>
            <consortium name="The Broad Institute Genomics Platform"/>
            <consortium name="The Broad Institute Genome Sequencing Center for Infectious Disease"/>
            <person name="Wu L."/>
            <person name="Ma J."/>
        </authorList>
    </citation>
    <scope>NUCLEOTIDE SEQUENCE [LARGE SCALE GENOMIC DNA]</scope>
    <source>
        <strain evidence="2">JCM 16904</strain>
    </source>
</reference>
<gene>
    <name evidence="1" type="ORF">GCM10022224_010730</name>
</gene>
<dbReference type="Proteomes" id="UP001500902">
    <property type="component" value="Unassembled WGS sequence"/>
</dbReference>
<sequence>MVKSCPGSAWKVVPNTFGALYFGNAVDVPDTADSRDTADTADVADVPDAVDAADVVAACAVAPELSITAAAAPAASRPGK</sequence>
<name>A0ABP7B6Y5_9ACTN</name>
<keyword evidence="2" id="KW-1185">Reference proteome</keyword>
<comment type="caution">
    <text evidence="1">The sequence shown here is derived from an EMBL/GenBank/DDBJ whole genome shotgun (WGS) entry which is preliminary data.</text>
</comment>
<proteinExistence type="predicted"/>
<evidence type="ECO:0000313" key="1">
    <source>
        <dbReference type="EMBL" id="GAA3649805.1"/>
    </source>
</evidence>
<accession>A0ABP7B6Y5</accession>
<evidence type="ECO:0000313" key="2">
    <source>
        <dbReference type="Proteomes" id="UP001500902"/>
    </source>
</evidence>
<protein>
    <submittedName>
        <fullName evidence="1">Uncharacterized protein</fullName>
    </submittedName>
</protein>
<organism evidence="1 2">
    <name type="scientific">Nonomuraea antimicrobica</name>
    <dbReference type="NCBI Taxonomy" id="561173"/>
    <lineage>
        <taxon>Bacteria</taxon>
        <taxon>Bacillati</taxon>
        <taxon>Actinomycetota</taxon>
        <taxon>Actinomycetes</taxon>
        <taxon>Streptosporangiales</taxon>
        <taxon>Streptosporangiaceae</taxon>
        <taxon>Nonomuraea</taxon>
    </lineage>
</organism>